<comment type="caution">
    <text evidence="2">The sequence shown here is derived from an EMBL/GenBank/DDBJ whole genome shotgun (WGS) entry which is preliminary data.</text>
</comment>
<accession>A0A1W0A236</accession>
<keyword evidence="3" id="KW-1185">Reference proteome</keyword>
<organism evidence="2 3">
    <name type="scientific">Thraustotheca clavata</name>
    <dbReference type="NCBI Taxonomy" id="74557"/>
    <lineage>
        <taxon>Eukaryota</taxon>
        <taxon>Sar</taxon>
        <taxon>Stramenopiles</taxon>
        <taxon>Oomycota</taxon>
        <taxon>Saprolegniomycetes</taxon>
        <taxon>Saprolegniales</taxon>
        <taxon>Achlyaceae</taxon>
        <taxon>Thraustotheca</taxon>
    </lineage>
</organism>
<sequence>MAGNTSFFPTAEDADLLDDIVAMTDRSTPASDTSDSPEPTRKRVRKRHTDELKYLREKLNEFTNQLNAMKQLKAVENQYSSPWQGISRRQAQARAVAEQENAKLKQAVEEQLKVTEALMRIVSKRPKLTEVPYIEDWKIQKLPAELTRRIIALNAIVDSKYEQLEGIFVRLKIHDLEENTHYSNVVYDASSDSVRLEWSCVRTINTDFTISSEALWSMMSIRTEQKLAASTYKCLQVIDQNVHYIRRESKLGDDPVESNLICKKYELPGRLVIIGDTVLEDELFEYSKDVFISNETTWIEMEKIDANATRIRHCVSAVMPCKSKRDASTNLFHVENTPPKPTHFYMAFANLVLESFQTNLLDMMSYVRHKVEAKLGPNIEACPISALKKKILGF</sequence>
<proteinExistence type="predicted"/>
<evidence type="ECO:0000313" key="2">
    <source>
        <dbReference type="EMBL" id="OQS04241.1"/>
    </source>
</evidence>
<protein>
    <recommendedName>
        <fullName evidence="4">M96 mating-specific protein family</fullName>
    </recommendedName>
</protein>
<dbReference type="AlphaFoldDB" id="A0A1W0A236"/>
<evidence type="ECO:0008006" key="4">
    <source>
        <dbReference type="Google" id="ProtNLM"/>
    </source>
</evidence>
<feature type="region of interest" description="Disordered" evidence="1">
    <location>
        <begin position="25"/>
        <end position="48"/>
    </location>
</feature>
<name>A0A1W0A236_9STRA</name>
<evidence type="ECO:0000313" key="3">
    <source>
        <dbReference type="Proteomes" id="UP000243217"/>
    </source>
</evidence>
<evidence type="ECO:0000256" key="1">
    <source>
        <dbReference type="SAM" id="MobiDB-lite"/>
    </source>
</evidence>
<gene>
    <name evidence="2" type="ORF">THRCLA_03506</name>
</gene>
<reference evidence="2 3" key="1">
    <citation type="journal article" date="2014" name="Genome Biol. Evol.">
        <title>The secreted proteins of Achlya hypogyna and Thraustotheca clavata identify the ancestral oomycete secretome and reveal gene acquisitions by horizontal gene transfer.</title>
        <authorList>
            <person name="Misner I."/>
            <person name="Blouin N."/>
            <person name="Leonard G."/>
            <person name="Richards T.A."/>
            <person name="Lane C.E."/>
        </authorList>
    </citation>
    <scope>NUCLEOTIDE SEQUENCE [LARGE SCALE GENOMIC DNA]</scope>
    <source>
        <strain evidence="2 3">ATCC 34112</strain>
    </source>
</reference>
<dbReference type="EMBL" id="JNBS01000653">
    <property type="protein sequence ID" value="OQS04241.1"/>
    <property type="molecule type" value="Genomic_DNA"/>
</dbReference>
<dbReference type="OrthoDB" id="71471at2759"/>
<dbReference type="Proteomes" id="UP000243217">
    <property type="component" value="Unassembled WGS sequence"/>
</dbReference>
<feature type="compositionally biased region" description="Polar residues" evidence="1">
    <location>
        <begin position="25"/>
        <end position="37"/>
    </location>
</feature>